<evidence type="ECO:0000256" key="9">
    <source>
        <dbReference type="ARBA" id="ARBA00022833"/>
    </source>
</evidence>
<dbReference type="EC" id="3.4.19.12" evidence="3"/>
<gene>
    <name evidence="14" type="ORF">WKI299_LOCUS10688</name>
</gene>
<dbReference type="InterPro" id="IPR051728">
    <property type="entry name" value="RING-FYVE_E3_ubiquitin-ligase"/>
</dbReference>
<evidence type="ECO:0000256" key="6">
    <source>
        <dbReference type="ARBA" id="ARBA00022786"/>
    </source>
</evidence>
<evidence type="ECO:0000256" key="7">
    <source>
        <dbReference type="ARBA" id="ARBA00022801"/>
    </source>
</evidence>
<dbReference type="Proteomes" id="UP000663856">
    <property type="component" value="Unassembled WGS sequence"/>
</dbReference>
<protein>
    <recommendedName>
        <fullName evidence="3">ubiquitinyl hydrolase 1</fullName>
        <ecNumber evidence="3">3.4.19.12</ecNumber>
    </recommendedName>
</protein>
<evidence type="ECO:0000313" key="15">
    <source>
        <dbReference type="Proteomes" id="UP000663856"/>
    </source>
</evidence>
<feature type="domain" description="UBA" evidence="12">
    <location>
        <begin position="41"/>
        <end position="82"/>
    </location>
</feature>
<dbReference type="InterPro" id="IPR016024">
    <property type="entry name" value="ARM-type_fold"/>
</dbReference>
<dbReference type="GO" id="GO:0061630">
    <property type="term" value="F:ubiquitin protein ligase activity"/>
    <property type="evidence" value="ECO:0007669"/>
    <property type="project" value="TreeGrafter"/>
</dbReference>
<keyword evidence="7" id="KW-0378">Hydrolase</keyword>
<dbReference type="GO" id="GO:1902042">
    <property type="term" value="P:negative regulation of extrinsic apoptotic signaling pathway via death domain receptors"/>
    <property type="evidence" value="ECO:0007669"/>
    <property type="project" value="TreeGrafter"/>
</dbReference>
<dbReference type="InterPro" id="IPR009060">
    <property type="entry name" value="UBA-like_sf"/>
</dbReference>
<keyword evidence="8" id="KW-0788">Thiol protease</keyword>
<dbReference type="SUPFAM" id="SSF46934">
    <property type="entry name" value="UBA-like"/>
    <property type="match status" value="1"/>
</dbReference>
<evidence type="ECO:0000256" key="4">
    <source>
        <dbReference type="ARBA" id="ARBA00022670"/>
    </source>
</evidence>
<evidence type="ECO:0000256" key="8">
    <source>
        <dbReference type="ARBA" id="ARBA00022807"/>
    </source>
</evidence>
<keyword evidence="5 10" id="KW-0863">Zinc-finger</keyword>
<reference evidence="14" key="1">
    <citation type="submission" date="2021-02" db="EMBL/GenBank/DDBJ databases">
        <authorList>
            <person name="Nowell W R."/>
        </authorList>
    </citation>
    <scope>NUCLEOTIDE SEQUENCE</scope>
</reference>
<organism evidence="14 15">
    <name type="scientific">Rotaria magnacalcarata</name>
    <dbReference type="NCBI Taxonomy" id="392030"/>
    <lineage>
        <taxon>Eukaryota</taxon>
        <taxon>Metazoa</taxon>
        <taxon>Spiralia</taxon>
        <taxon>Gnathifera</taxon>
        <taxon>Rotifera</taxon>
        <taxon>Eurotatoria</taxon>
        <taxon>Bdelloidea</taxon>
        <taxon>Philodinida</taxon>
        <taxon>Philodinidae</taxon>
        <taxon>Rotaria</taxon>
    </lineage>
</organism>
<dbReference type="SUPFAM" id="SSF48371">
    <property type="entry name" value="ARM repeat"/>
    <property type="match status" value="1"/>
</dbReference>
<dbReference type="GO" id="GO:0008270">
    <property type="term" value="F:zinc ion binding"/>
    <property type="evidence" value="ECO:0007669"/>
    <property type="project" value="UniProtKB-KW"/>
</dbReference>
<evidence type="ECO:0000256" key="1">
    <source>
        <dbReference type="ARBA" id="ARBA00000707"/>
    </source>
</evidence>
<dbReference type="Pfam" id="PF13920">
    <property type="entry name" value="zf-C3HC4_3"/>
    <property type="match status" value="1"/>
</dbReference>
<accession>A0A816PYP1</accession>
<dbReference type="Gene3D" id="1.10.8.10">
    <property type="entry name" value="DNA helicase RuvA subunit, C-terminal domain"/>
    <property type="match status" value="1"/>
</dbReference>
<dbReference type="SMART" id="SM00184">
    <property type="entry name" value="RING"/>
    <property type="match status" value="1"/>
</dbReference>
<dbReference type="GO" id="GO:0070936">
    <property type="term" value="P:protein K48-linked ubiquitination"/>
    <property type="evidence" value="ECO:0007669"/>
    <property type="project" value="TreeGrafter"/>
</dbReference>
<comment type="catalytic activity">
    <reaction evidence="1">
        <text>Thiol-dependent hydrolysis of ester, thioester, amide, peptide and isopeptide bonds formed by the C-terminal Gly of ubiquitin (a 76-residue protein attached to proteins as an intracellular targeting signal).</text>
        <dbReference type="EC" id="3.4.19.12"/>
    </reaction>
</comment>
<evidence type="ECO:0000313" key="14">
    <source>
        <dbReference type="EMBL" id="CAF2053331.1"/>
    </source>
</evidence>
<dbReference type="AlphaFoldDB" id="A0A816PYP1"/>
<dbReference type="PANTHER" id="PTHR14879">
    <property type="entry name" value="CASPASE REGULATOR, RING FINGER DOMAIN-CONTAINING"/>
    <property type="match status" value="1"/>
</dbReference>
<evidence type="ECO:0000256" key="10">
    <source>
        <dbReference type="PROSITE-ProRule" id="PRU00175"/>
    </source>
</evidence>
<feature type="compositionally biased region" description="Low complexity" evidence="11">
    <location>
        <begin position="756"/>
        <end position="779"/>
    </location>
</feature>
<evidence type="ECO:0000259" key="13">
    <source>
        <dbReference type="PROSITE" id="PS50089"/>
    </source>
</evidence>
<sequence length="920" mass="105101">MRGISGIKIYAASCHLCRIISQRFLFISILLTASSASTNLSNMEENMEILENMGFIDRELNHQALTQTGNDIGEAIVFLAESVFFNDDFITPNEQRPTSIFTGSLTADQIEQQQNITLDKTSNNSSNELSMETSNTFTTNAFLNLENRVYRDRWFIPLKREENLSRCLLSATRLAIDGIADQDEHCKKFMEILIPAAFQKLQCSDRVNSWPATVQFGVFDMMQLLVDLIAARLAYSPVPTQLLETLAILFDHDSVFQQKNKNRSYDGSHYDEQLGERLLAKSSLSSFSDSNKNEQYGWLREIINRFVLKDGIQHLKRQFKSEQLLTALEYNALLSPFAQCIDYLFIDKYQQLFSEHTEEALNYVKNLKEEDFKTESASSIFELLTTLRKISSVVWENRVAQMEELHFDILLKMVTLSNFNAKMNSLKELSKMIENRRSIPRDIVSKWIIEHSILSKHGRSLATVDHLLSLIASAATKFNLEQLNYLIGFIDNSWKTETIPIKEKLIELLGAIGRGCQEDSAARVLEVLWDMAHEDQLHRSMLDHLLYCHLRVFSEGRSSYDALKRNYCLKCMTDLQRNQGWLVSAIKYLYELLLHNPTNTSKISEPDLISLLVHKHDIISALIQSLSTCQLDVWNKTNGHVTIEKSMDDRFTYEESAKSHLDLLSLLLKKGYLYLILKRGEELWDILITNEKASSLDHELGVNWFMTCVDDFSRDSKLALFEKRVSKLDLINLSPKGFECYKLYFARYNLERFRRTNSSSNDSNVSTLSNTSSSNINSSCVNEHSEPIAPIEGASPRINYACMTLNDISTLESIDDLTAQQLQQILVHNYGSIAGCVEKSELISKVKLLYHDEKQKKESSAKISKEDPNENLCKVCLDANIDCVVLNCGHLCTCIRCGEQLSNCPICRCAITRVVRVFKS</sequence>
<keyword evidence="5 10" id="KW-0479">Metal-binding</keyword>
<dbReference type="PANTHER" id="PTHR14879:SF15">
    <property type="entry name" value="E3 UBIQUITIN-PROTEIN LIGASE RIFIFYLIN-LIKE PROTEIN"/>
    <property type="match status" value="1"/>
</dbReference>
<feature type="domain" description="RING-type" evidence="13">
    <location>
        <begin position="873"/>
        <end position="908"/>
    </location>
</feature>
<dbReference type="GO" id="GO:0043161">
    <property type="term" value="P:proteasome-mediated ubiquitin-dependent protein catabolic process"/>
    <property type="evidence" value="ECO:0007669"/>
    <property type="project" value="TreeGrafter"/>
</dbReference>
<evidence type="ECO:0000256" key="3">
    <source>
        <dbReference type="ARBA" id="ARBA00012759"/>
    </source>
</evidence>
<dbReference type="EMBL" id="CAJNRF010003826">
    <property type="protein sequence ID" value="CAF2053331.1"/>
    <property type="molecule type" value="Genomic_DNA"/>
</dbReference>
<dbReference type="InterPro" id="IPR055111">
    <property type="entry name" value="RNF34_RFFL_HeH"/>
</dbReference>
<evidence type="ECO:0000256" key="11">
    <source>
        <dbReference type="SAM" id="MobiDB-lite"/>
    </source>
</evidence>
<keyword evidence="4" id="KW-0645">Protease</keyword>
<dbReference type="CDD" id="cd16500">
    <property type="entry name" value="RING-HC_CARP"/>
    <property type="match status" value="1"/>
</dbReference>
<dbReference type="PROSITE" id="PS50030">
    <property type="entry name" value="UBA"/>
    <property type="match status" value="1"/>
</dbReference>
<dbReference type="GO" id="GO:0004843">
    <property type="term" value="F:cysteine-type deubiquitinase activity"/>
    <property type="evidence" value="ECO:0007669"/>
    <property type="project" value="UniProtKB-EC"/>
</dbReference>
<feature type="region of interest" description="Disordered" evidence="11">
    <location>
        <begin position="756"/>
        <end position="781"/>
    </location>
</feature>
<evidence type="ECO:0000259" key="12">
    <source>
        <dbReference type="PROSITE" id="PS50030"/>
    </source>
</evidence>
<dbReference type="InterPro" id="IPR013083">
    <property type="entry name" value="Znf_RING/FYVE/PHD"/>
</dbReference>
<dbReference type="InterPro" id="IPR056850">
    <property type="entry name" value="ARM_UBP34_24_USP9X_Y"/>
</dbReference>
<keyword evidence="9" id="KW-0862">Zinc</keyword>
<dbReference type="PROSITE" id="PS50089">
    <property type="entry name" value="ZF_RING_2"/>
    <property type="match status" value="1"/>
</dbReference>
<comment type="similarity">
    <text evidence="2">Belongs to the peptidase C19 family.</text>
</comment>
<evidence type="ECO:0000256" key="2">
    <source>
        <dbReference type="ARBA" id="ARBA00009085"/>
    </source>
</evidence>
<dbReference type="InterPro" id="IPR015940">
    <property type="entry name" value="UBA"/>
</dbReference>
<dbReference type="FunFam" id="3.30.40.10:FF:000110">
    <property type="entry name" value="E3 ubiquitin-protein ligase RNF34 isoform X1"/>
    <property type="match status" value="1"/>
</dbReference>
<proteinExistence type="inferred from homology"/>
<dbReference type="GO" id="GO:0005737">
    <property type="term" value="C:cytoplasm"/>
    <property type="evidence" value="ECO:0007669"/>
    <property type="project" value="TreeGrafter"/>
</dbReference>
<keyword evidence="6" id="KW-0833">Ubl conjugation pathway</keyword>
<dbReference type="GO" id="GO:0005886">
    <property type="term" value="C:plasma membrane"/>
    <property type="evidence" value="ECO:0007669"/>
    <property type="project" value="TreeGrafter"/>
</dbReference>
<comment type="caution">
    <text evidence="14">The sequence shown here is derived from an EMBL/GenBank/DDBJ whole genome shotgun (WGS) entry which is preliminary data.</text>
</comment>
<dbReference type="Gene3D" id="3.30.40.10">
    <property type="entry name" value="Zinc/RING finger domain, C3HC4 (zinc finger)"/>
    <property type="match status" value="1"/>
</dbReference>
<evidence type="ECO:0000256" key="5">
    <source>
        <dbReference type="ARBA" id="ARBA00022771"/>
    </source>
</evidence>
<name>A0A816PYP1_9BILA</name>
<dbReference type="InterPro" id="IPR001841">
    <property type="entry name" value="Znf_RING"/>
</dbReference>
<dbReference type="Pfam" id="PF25010">
    <property type="entry name" value="ARM_UBP24_USP9X-Y"/>
    <property type="match status" value="2"/>
</dbReference>
<dbReference type="Pfam" id="PF22968">
    <property type="entry name" value="RNF34L-like_3rd"/>
    <property type="match status" value="1"/>
</dbReference>